<evidence type="ECO:0000256" key="1">
    <source>
        <dbReference type="ARBA" id="ARBA00004225"/>
    </source>
</evidence>
<dbReference type="SUPFAM" id="SSF103506">
    <property type="entry name" value="Mitochondrial carrier"/>
    <property type="match status" value="1"/>
</dbReference>
<dbReference type="InterPro" id="IPR018108">
    <property type="entry name" value="MCP_transmembrane"/>
</dbReference>
<dbReference type="AlphaFoldDB" id="A0A2T0FLX3"/>
<dbReference type="GeneID" id="36517350"/>
<name>A0A2T0FLX3_9ASCO</name>
<keyword evidence="6" id="KW-0496">Mitochondrion</keyword>
<dbReference type="Gene3D" id="1.50.40.10">
    <property type="entry name" value="Mitochondrial carrier domain"/>
    <property type="match status" value="1"/>
</dbReference>
<dbReference type="RefSeq" id="XP_024665927.1">
    <property type="nucleotide sequence ID" value="XM_024810159.1"/>
</dbReference>
<dbReference type="EMBL" id="NDIQ01000022">
    <property type="protein sequence ID" value="PRT55982.1"/>
    <property type="molecule type" value="Genomic_DNA"/>
</dbReference>
<dbReference type="PANTHER" id="PTHR45758">
    <property type="entry name" value="MITOFERRIN-1-RELATED"/>
    <property type="match status" value="1"/>
</dbReference>
<evidence type="ECO:0000256" key="9">
    <source>
        <dbReference type="RuleBase" id="RU000488"/>
    </source>
</evidence>
<evidence type="ECO:0000313" key="12">
    <source>
        <dbReference type="Proteomes" id="UP000238350"/>
    </source>
</evidence>
<organism evidence="11 12">
    <name type="scientific">Wickerhamiella sorbophila</name>
    <dbReference type="NCBI Taxonomy" id="45607"/>
    <lineage>
        <taxon>Eukaryota</taxon>
        <taxon>Fungi</taxon>
        <taxon>Dikarya</taxon>
        <taxon>Ascomycota</taxon>
        <taxon>Saccharomycotina</taxon>
        <taxon>Dipodascomycetes</taxon>
        <taxon>Dipodascales</taxon>
        <taxon>Trichomonascaceae</taxon>
        <taxon>Wickerhamiella</taxon>
    </lineage>
</organism>
<dbReference type="GO" id="GO:0005381">
    <property type="term" value="F:iron ion transmembrane transporter activity"/>
    <property type="evidence" value="ECO:0007669"/>
    <property type="project" value="UniProtKB-ARBA"/>
</dbReference>
<keyword evidence="12" id="KW-1185">Reference proteome</keyword>
<dbReference type="PANTHER" id="PTHR45758:SF3">
    <property type="entry name" value="MITOCHONDRIAL SUBSTRATE CARRIER FAMILY PROTEIN E"/>
    <property type="match status" value="1"/>
</dbReference>
<comment type="similarity">
    <text evidence="2 9">Belongs to the mitochondrial carrier (TC 2.A.29) family.</text>
</comment>
<keyword evidence="7 8" id="KW-0472">Membrane</keyword>
<feature type="transmembrane region" description="Helical" evidence="10">
    <location>
        <begin position="176"/>
        <end position="199"/>
    </location>
</feature>
<dbReference type="PROSITE" id="PS50920">
    <property type="entry name" value="SOLCAR"/>
    <property type="match status" value="1"/>
</dbReference>
<keyword evidence="5 10" id="KW-1133">Transmembrane helix</keyword>
<evidence type="ECO:0000313" key="11">
    <source>
        <dbReference type="EMBL" id="PRT55982.1"/>
    </source>
</evidence>
<evidence type="ECO:0000256" key="4">
    <source>
        <dbReference type="ARBA" id="ARBA00022692"/>
    </source>
</evidence>
<comment type="caution">
    <text evidence="11">The sequence shown here is derived from an EMBL/GenBank/DDBJ whole genome shotgun (WGS) entry which is preliminary data.</text>
</comment>
<evidence type="ECO:0000256" key="5">
    <source>
        <dbReference type="ARBA" id="ARBA00022989"/>
    </source>
</evidence>
<sequence>MDGQTVTASVVSSMVASVVFHPLDTMLTVHQTNPKSSLIMPFRRYWSGLVPSVVFSVPAHTIDIVVYREAKTLLLPYLGSGSVLNYLCSSAMSQFVSALVWNPMDIIKGRMQIGDPVPMRSVMKQIYRQEGMRGFYRGFWLGMSIYMPYNLVWWTTYEEGKRLARNYRQNIDLTPLDYFLTSAAATTLGETASNFFVIVKKRTQLATSKELSALRPDDAKGILHVVRNLIKEAGIAKAFTRGLHIRLLSSVPGHALAMAIMEMIAPDRVS</sequence>
<feature type="transmembrane region" description="Helical" evidence="10">
    <location>
        <begin position="45"/>
        <end position="67"/>
    </location>
</feature>
<feature type="transmembrane region" description="Helical" evidence="10">
    <location>
        <begin position="83"/>
        <end position="101"/>
    </location>
</feature>
<evidence type="ECO:0000256" key="10">
    <source>
        <dbReference type="SAM" id="Phobius"/>
    </source>
</evidence>
<evidence type="ECO:0000256" key="2">
    <source>
        <dbReference type="ARBA" id="ARBA00006375"/>
    </source>
</evidence>
<comment type="subcellular location">
    <subcellularLocation>
        <location evidence="1">Mitochondrion membrane</location>
        <topology evidence="1">Multi-pass membrane protein</topology>
    </subcellularLocation>
</comment>
<dbReference type="STRING" id="45607.A0A2T0FLX3"/>
<evidence type="ECO:0000256" key="8">
    <source>
        <dbReference type="PROSITE-ProRule" id="PRU00282"/>
    </source>
</evidence>
<evidence type="ECO:0000256" key="7">
    <source>
        <dbReference type="ARBA" id="ARBA00023136"/>
    </source>
</evidence>
<proteinExistence type="inferred from homology"/>
<dbReference type="InterPro" id="IPR023395">
    <property type="entry name" value="MCP_dom_sf"/>
</dbReference>
<evidence type="ECO:0000256" key="6">
    <source>
        <dbReference type="ARBA" id="ARBA00023128"/>
    </source>
</evidence>
<keyword evidence="3 9" id="KW-0813">Transport</keyword>
<gene>
    <name evidence="11" type="ORF">B9G98_03602</name>
</gene>
<feature type="repeat" description="Solcar" evidence="8">
    <location>
        <begin position="81"/>
        <end position="163"/>
    </location>
</feature>
<accession>A0A2T0FLX3</accession>
<dbReference type="OrthoDB" id="428293at2759"/>
<protein>
    <submittedName>
        <fullName evidence="11">Putative mitochondrial carrier C4G8.08</fullName>
    </submittedName>
</protein>
<dbReference type="Proteomes" id="UP000238350">
    <property type="component" value="Unassembled WGS sequence"/>
</dbReference>
<keyword evidence="4 8" id="KW-0812">Transmembrane</keyword>
<feature type="transmembrane region" description="Helical" evidence="10">
    <location>
        <begin position="134"/>
        <end position="156"/>
    </location>
</feature>
<evidence type="ECO:0000256" key="3">
    <source>
        <dbReference type="ARBA" id="ARBA00022448"/>
    </source>
</evidence>
<reference evidence="11 12" key="1">
    <citation type="submission" date="2017-04" db="EMBL/GenBank/DDBJ databases">
        <title>Genome sequencing of [Candida] sorbophila.</title>
        <authorList>
            <person name="Ahn J.O."/>
        </authorList>
    </citation>
    <scope>NUCLEOTIDE SEQUENCE [LARGE SCALE GENOMIC DNA]</scope>
    <source>
        <strain evidence="11 12">DS02</strain>
    </source>
</reference>
<dbReference type="GO" id="GO:0031966">
    <property type="term" value="C:mitochondrial membrane"/>
    <property type="evidence" value="ECO:0007669"/>
    <property type="project" value="UniProtKB-SubCell"/>
</dbReference>
<dbReference type="Pfam" id="PF00153">
    <property type="entry name" value="Mito_carr"/>
    <property type="match status" value="2"/>
</dbReference>